<organism evidence="1 2">
    <name type="scientific">Elysia crispata</name>
    <name type="common">lettuce slug</name>
    <dbReference type="NCBI Taxonomy" id="231223"/>
    <lineage>
        <taxon>Eukaryota</taxon>
        <taxon>Metazoa</taxon>
        <taxon>Spiralia</taxon>
        <taxon>Lophotrochozoa</taxon>
        <taxon>Mollusca</taxon>
        <taxon>Gastropoda</taxon>
        <taxon>Heterobranchia</taxon>
        <taxon>Euthyneura</taxon>
        <taxon>Panpulmonata</taxon>
        <taxon>Sacoglossa</taxon>
        <taxon>Placobranchoidea</taxon>
        <taxon>Plakobranchidae</taxon>
        <taxon>Elysia</taxon>
    </lineage>
</organism>
<keyword evidence="2" id="KW-1185">Reference proteome</keyword>
<name>A0AAE0ZUC5_9GAST</name>
<sequence>MSDLANSHRKSLCPVSQSCASAVELSLSRPHAMQREAIIADDIDFSSQPSRGRFPTPLALRELTLFDLLQKNFTLLDFM</sequence>
<dbReference type="AlphaFoldDB" id="A0AAE0ZUC5"/>
<accession>A0AAE0ZUC5</accession>
<comment type="caution">
    <text evidence="1">The sequence shown here is derived from an EMBL/GenBank/DDBJ whole genome shotgun (WGS) entry which is preliminary data.</text>
</comment>
<gene>
    <name evidence="1" type="ORF">RRG08_050535</name>
</gene>
<reference evidence="1" key="1">
    <citation type="journal article" date="2023" name="G3 (Bethesda)">
        <title>A reference genome for the long-term kleptoplast-retaining sea slug Elysia crispata morphotype clarki.</title>
        <authorList>
            <person name="Eastman K.E."/>
            <person name="Pendleton A.L."/>
            <person name="Shaikh M.A."/>
            <person name="Suttiyut T."/>
            <person name="Ogas R."/>
            <person name="Tomko P."/>
            <person name="Gavelis G."/>
            <person name="Widhalm J.R."/>
            <person name="Wisecaver J.H."/>
        </authorList>
    </citation>
    <scope>NUCLEOTIDE SEQUENCE</scope>
    <source>
        <strain evidence="1">ECLA1</strain>
    </source>
</reference>
<dbReference type="Proteomes" id="UP001283361">
    <property type="component" value="Unassembled WGS sequence"/>
</dbReference>
<protein>
    <submittedName>
        <fullName evidence="1">Uncharacterized protein</fullName>
    </submittedName>
</protein>
<evidence type="ECO:0000313" key="1">
    <source>
        <dbReference type="EMBL" id="KAK3775700.1"/>
    </source>
</evidence>
<dbReference type="EMBL" id="JAWDGP010003288">
    <property type="protein sequence ID" value="KAK3775700.1"/>
    <property type="molecule type" value="Genomic_DNA"/>
</dbReference>
<proteinExistence type="predicted"/>
<evidence type="ECO:0000313" key="2">
    <source>
        <dbReference type="Proteomes" id="UP001283361"/>
    </source>
</evidence>